<name>A0A2V0QPU4_PSESF</name>
<dbReference type="AlphaFoldDB" id="A0A2V0QPU4"/>
<reference evidence="1 2" key="1">
    <citation type="submission" date="2018-04" db="EMBL/GenBank/DDBJ databases">
        <title>Draft genome sequence of Pseudomonas syringae pv. actinidiae biovar 1 strains isolated from kiwifruit in Kagawa prefecture.</title>
        <authorList>
            <person name="Tabuchi M."/>
            <person name="Saito M."/>
            <person name="Fujiwara S."/>
            <person name="Sasa N."/>
            <person name="Akimitsu K."/>
            <person name="Gomi K."/>
            <person name="Konishi-Sugita S."/>
            <person name="Hamano K."/>
            <person name="Kataoka I."/>
        </authorList>
    </citation>
    <scope>NUCLEOTIDE SEQUENCE [LARGE SCALE GENOMIC DNA]</scope>
    <source>
        <strain evidence="1 2">MAFF212206</strain>
    </source>
</reference>
<gene>
    <name evidence="1" type="ORF">KPSA1_06129</name>
</gene>
<dbReference type="Proteomes" id="UP000247480">
    <property type="component" value="Unassembled WGS sequence"/>
</dbReference>
<dbReference type="AntiFam" id="ANF00222">
    <property type="entry name" value="Shadow ORF (opposite groL1)"/>
</dbReference>
<accession>A0A2V0QPU4</accession>
<sequence length="164" mass="17943">MIRVGRDGADLGNCLGVGARLGQLFQLCNDGDGRLVDAALEVHRVHAGSDGFQAFVDDGLSQYGSGSGTVTCIIVGTGGNVFDQLRAHVFKTVFKLDFLGNRHTVFGDQRSAKAFFDDNVTAFWAQGRFYCVSQDVYTGEHFFTASIAELNFFSSHDHYSLNTW</sequence>
<proteinExistence type="predicted"/>
<dbReference type="EMBL" id="BGJZ01000316">
    <property type="protein sequence ID" value="GBH12658.1"/>
    <property type="molecule type" value="Genomic_DNA"/>
</dbReference>
<evidence type="ECO:0000313" key="2">
    <source>
        <dbReference type="Proteomes" id="UP000247480"/>
    </source>
</evidence>
<organism evidence="1 2">
    <name type="scientific">Pseudomonas syringae pv. actinidiae</name>
    <dbReference type="NCBI Taxonomy" id="103796"/>
    <lineage>
        <taxon>Bacteria</taxon>
        <taxon>Pseudomonadati</taxon>
        <taxon>Pseudomonadota</taxon>
        <taxon>Gammaproteobacteria</taxon>
        <taxon>Pseudomonadales</taxon>
        <taxon>Pseudomonadaceae</taxon>
        <taxon>Pseudomonas</taxon>
        <taxon>Pseudomonas syringae</taxon>
    </lineage>
</organism>
<evidence type="ECO:0000313" key="1">
    <source>
        <dbReference type="EMBL" id="GBH12658.1"/>
    </source>
</evidence>
<protein>
    <submittedName>
        <fullName evidence="1">ATP-dependent exoDNAse beta subunit</fullName>
    </submittedName>
</protein>
<comment type="caution">
    <text evidence="1">The sequence shown here is derived from an EMBL/GenBank/DDBJ whole genome shotgun (WGS) entry which is preliminary data.</text>
</comment>